<keyword evidence="3" id="KW-1185">Reference proteome</keyword>
<feature type="region of interest" description="Disordered" evidence="1">
    <location>
        <begin position="1"/>
        <end position="69"/>
    </location>
</feature>
<reference evidence="2 3" key="1">
    <citation type="journal article" date="2018" name="Front. Plant Sci.">
        <title>Red Clover (Trifolium pratense) and Zigzag Clover (T. medium) - A Picture of Genomic Similarities and Differences.</title>
        <authorList>
            <person name="Dluhosova J."/>
            <person name="Istvanek J."/>
            <person name="Nedelnik J."/>
            <person name="Repkova J."/>
        </authorList>
    </citation>
    <scope>NUCLEOTIDE SEQUENCE [LARGE SCALE GENOMIC DNA]</scope>
    <source>
        <strain evidence="3">cv. 10/8</strain>
        <tissue evidence="2">Leaf</tissue>
    </source>
</reference>
<proteinExistence type="predicted"/>
<protein>
    <submittedName>
        <fullName evidence="2">Uncharacterized protein</fullName>
    </submittedName>
</protein>
<dbReference type="Proteomes" id="UP000265520">
    <property type="component" value="Unassembled WGS sequence"/>
</dbReference>
<evidence type="ECO:0000313" key="3">
    <source>
        <dbReference type="Proteomes" id="UP000265520"/>
    </source>
</evidence>
<evidence type="ECO:0000313" key="2">
    <source>
        <dbReference type="EMBL" id="MCI91068.1"/>
    </source>
</evidence>
<dbReference type="EMBL" id="LXQA011262018">
    <property type="protein sequence ID" value="MCI91068.1"/>
    <property type="molecule type" value="Genomic_DNA"/>
</dbReference>
<name>A0A392VRP0_9FABA</name>
<comment type="caution">
    <text evidence="2">The sequence shown here is derived from an EMBL/GenBank/DDBJ whole genome shotgun (WGS) entry which is preliminary data.</text>
</comment>
<organism evidence="2 3">
    <name type="scientific">Trifolium medium</name>
    <dbReference type="NCBI Taxonomy" id="97028"/>
    <lineage>
        <taxon>Eukaryota</taxon>
        <taxon>Viridiplantae</taxon>
        <taxon>Streptophyta</taxon>
        <taxon>Embryophyta</taxon>
        <taxon>Tracheophyta</taxon>
        <taxon>Spermatophyta</taxon>
        <taxon>Magnoliopsida</taxon>
        <taxon>eudicotyledons</taxon>
        <taxon>Gunneridae</taxon>
        <taxon>Pentapetalae</taxon>
        <taxon>rosids</taxon>
        <taxon>fabids</taxon>
        <taxon>Fabales</taxon>
        <taxon>Fabaceae</taxon>
        <taxon>Papilionoideae</taxon>
        <taxon>50 kb inversion clade</taxon>
        <taxon>NPAAA clade</taxon>
        <taxon>Hologalegina</taxon>
        <taxon>IRL clade</taxon>
        <taxon>Trifolieae</taxon>
        <taxon>Trifolium</taxon>
    </lineage>
</organism>
<sequence length="69" mass="7254">RASVAKFERNDAGKVRRPEKAGLAMGANEKQFSPRHAVPKGDGVSTKLPGTKTKSGNDVVPNPEKEGPG</sequence>
<feature type="compositionally biased region" description="Basic and acidic residues" evidence="1">
    <location>
        <begin position="1"/>
        <end position="20"/>
    </location>
</feature>
<feature type="non-terminal residue" evidence="2">
    <location>
        <position position="1"/>
    </location>
</feature>
<feature type="non-terminal residue" evidence="2">
    <location>
        <position position="69"/>
    </location>
</feature>
<dbReference type="AlphaFoldDB" id="A0A392VRP0"/>
<accession>A0A392VRP0</accession>
<evidence type="ECO:0000256" key="1">
    <source>
        <dbReference type="SAM" id="MobiDB-lite"/>
    </source>
</evidence>